<reference evidence="1 2" key="1">
    <citation type="submission" date="2018-10" db="EMBL/GenBank/DDBJ databases">
        <title>A high-quality apple genome assembly.</title>
        <authorList>
            <person name="Hu J."/>
        </authorList>
    </citation>
    <scope>NUCLEOTIDE SEQUENCE [LARGE SCALE GENOMIC DNA]</scope>
    <source>
        <strain evidence="2">cv. HFTH1</strain>
        <tissue evidence="1">Young leaf</tissue>
    </source>
</reference>
<comment type="caution">
    <text evidence="1">The sequence shown here is derived from an EMBL/GenBank/DDBJ whole genome shotgun (WGS) entry which is preliminary data.</text>
</comment>
<protein>
    <submittedName>
        <fullName evidence="1">Uncharacterized protein</fullName>
    </submittedName>
</protein>
<gene>
    <name evidence="1" type="ORF">DVH24_013485</name>
</gene>
<keyword evidence="2" id="KW-1185">Reference proteome</keyword>
<accession>A0A498HIC1</accession>
<evidence type="ECO:0000313" key="1">
    <source>
        <dbReference type="EMBL" id="RXH70739.1"/>
    </source>
</evidence>
<dbReference type="Proteomes" id="UP000290289">
    <property type="component" value="Chromosome 16"/>
</dbReference>
<dbReference type="AlphaFoldDB" id="A0A498HIC1"/>
<dbReference type="EMBL" id="RDQH01000342">
    <property type="protein sequence ID" value="RXH70739.1"/>
    <property type="molecule type" value="Genomic_DNA"/>
</dbReference>
<evidence type="ECO:0000313" key="2">
    <source>
        <dbReference type="Proteomes" id="UP000290289"/>
    </source>
</evidence>
<name>A0A498HIC1_MALDO</name>
<dbReference type="STRING" id="3750.A0A498HIC1"/>
<proteinExistence type="predicted"/>
<sequence>MFNLEYYYVAEMFNSENTTDQTLEMFQLEEGELDAVGVVHSYEDGMPAGSHNTRLTALNVPPMGLFFPMVLVPDAYPPPPSVWLVVFSELNIFAT</sequence>
<organism evidence="1 2">
    <name type="scientific">Malus domestica</name>
    <name type="common">Apple</name>
    <name type="synonym">Pyrus malus</name>
    <dbReference type="NCBI Taxonomy" id="3750"/>
    <lineage>
        <taxon>Eukaryota</taxon>
        <taxon>Viridiplantae</taxon>
        <taxon>Streptophyta</taxon>
        <taxon>Embryophyta</taxon>
        <taxon>Tracheophyta</taxon>
        <taxon>Spermatophyta</taxon>
        <taxon>Magnoliopsida</taxon>
        <taxon>eudicotyledons</taxon>
        <taxon>Gunneridae</taxon>
        <taxon>Pentapetalae</taxon>
        <taxon>rosids</taxon>
        <taxon>fabids</taxon>
        <taxon>Rosales</taxon>
        <taxon>Rosaceae</taxon>
        <taxon>Amygdaloideae</taxon>
        <taxon>Maleae</taxon>
        <taxon>Malus</taxon>
    </lineage>
</organism>